<organism evidence="2 3">
    <name type="scientific">Mycolicibacterium hodleri</name>
    <dbReference type="NCBI Taxonomy" id="49897"/>
    <lineage>
        <taxon>Bacteria</taxon>
        <taxon>Bacillati</taxon>
        <taxon>Actinomycetota</taxon>
        <taxon>Actinomycetes</taxon>
        <taxon>Mycobacteriales</taxon>
        <taxon>Mycobacteriaceae</taxon>
        <taxon>Mycolicibacterium</taxon>
    </lineage>
</organism>
<proteinExistence type="predicted"/>
<dbReference type="EMBL" id="VIFX01000012">
    <property type="protein sequence ID" value="TQR86412.1"/>
    <property type="molecule type" value="Genomic_DNA"/>
</dbReference>
<accession>A0A544W2I8</accession>
<sequence>MDGLLEGLSVGFVVPGSFAGLDGGFVEDPGFGSGLDSEFDAGFDFGFDSGFDFGFDPVSGLSFCWDVDWPAEPDGPSSALATPLLPSAPAENPATTTAASASRSRGYRPDGRRELGRRELSYITTSDSS</sequence>
<dbReference type="AlphaFoldDB" id="A0A544W2I8"/>
<gene>
    <name evidence="2" type="ORF">D8S82_11150</name>
</gene>
<reference evidence="2 3" key="1">
    <citation type="submission" date="2018-10" db="EMBL/GenBank/DDBJ databases">
        <title>Draft genome of Mycobacterium hodleri strain B.</title>
        <authorList>
            <person name="Amande T.J."/>
            <person name="Mcgenity T.J."/>
        </authorList>
    </citation>
    <scope>NUCLEOTIDE SEQUENCE [LARGE SCALE GENOMIC DNA]</scope>
    <source>
        <strain evidence="2 3">B</strain>
    </source>
</reference>
<name>A0A544W2I8_9MYCO</name>
<comment type="caution">
    <text evidence="2">The sequence shown here is derived from an EMBL/GenBank/DDBJ whole genome shotgun (WGS) entry which is preliminary data.</text>
</comment>
<protein>
    <submittedName>
        <fullName evidence="2">Uncharacterized protein</fullName>
    </submittedName>
</protein>
<keyword evidence="3" id="KW-1185">Reference proteome</keyword>
<feature type="region of interest" description="Disordered" evidence="1">
    <location>
        <begin position="75"/>
        <end position="129"/>
    </location>
</feature>
<feature type="compositionally biased region" description="Low complexity" evidence="1">
    <location>
        <begin position="76"/>
        <end position="102"/>
    </location>
</feature>
<evidence type="ECO:0000313" key="3">
    <source>
        <dbReference type="Proteomes" id="UP000315759"/>
    </source>
</evidence>
<evidence type="ECO:0000256" key="1">
    <source>
        <dbReference type="SAM" id="MobiDB-lite"/>
    </source>
</evidence>
<feature type="compositionally biased region" description="Basic and acidic residues" evidence="1">
    <location>
        <begin position="107"/>
        <end position="120"/>
    </location>
</feature>
<evidence type="ECO:0000313" key="2">
    <source>
        <dbReference type="EMBL" id="TQR86412.1"/>
    </source>
</evidence>
<dbReference type="Proteomes" id="UP000315759">
    <property type="component" value="Unassembled WGS sequence"/>
</dbReference>